<gene>
    <name evidence="1" type="ORF">PanWU01x14_362350</name>
</gene>
<organism evidence="1 2">
    <name type="scientific">Parasponia andersonii</name>
    <name type="common">Sponia andersonii</name>
    <dbReference type="NCBI Taxonomy" id="3476"/>
    <lineage>
        <taxon>Eukaryota</taxon>
        <taxon>Viridiplantae</taxon>
        <taxon>Streptophyta</taxon>
        <taxon>Embryophyta</taxon>
        <taxon>Tracheophyta</taxon>
        <taxon>Spermatophyta</taxon>
        <taxon>Magnoliopsida</taxon>
        <taxon>eudicotyledons</taxon>
        <taxon>Gunneridae</taxon>
        <taxon>Pentapetalae</taxon>
        <taxon>rosids</taxon>
        <taxon>fabids</taxon>
        <taxon>Rosales</taxon>
        <taxon>Cannabaceae</taxon>
        <taxon>Parasponia</taxon>
    </lineage>
</organism>
<comment type="caution">
    <text evidence="1">The sequence shown here is derived from an EMBL/GenBank/DDBJ whole genome shotgun (WGS) entry which is preliminary data.</text>
</comment>
<dbReference type="AlphaFoldDB" id="A0A2P5A712"/>
<reference evidence="2" key="1">
    <citation type="submission" date="2016-06" db="EMBL/GenBank/DDBJ databases">
        <title>Parallel loss of symbiosis genes in relatives of nitrogen-fixing non-legume Parasponia.</title>
        <authorList>
            <person name="Van Velzen R."/>
            <person name="Holmer R."/>
            <person name="Bu F."/>
            <person name="Rutten L."/>
            <person name="Van Zeijl A."/>
            <person name="Liu W."/>
            <person name="Santuari L."/>
            <person name="Cao Q."/>
            <person name="Sharma T."/>
            <person name="Shen D."/>
            <person name="Roswanjaya Y."/>
            <person name="Wardhani T."/>
            <person name="Kalhor M.S."/>
            <person name="Jansen J."/>
            <person name="Van den Hoogen J."/>
            <person name="Gungor B."/>
            <person name="Hartog M."/>
            <person name="Hontelez J."/>
            <person name="Verver J."/>
            <person name="Yang W.-C."/>
            <person name="Schijlen E."/>
            <person name="Repin R."/>
            <person name="Schilthuizen M."/>
            <person name="Schranz E."/>
            <person name="Heidstra R."/>
            <person name="Miyata K."/>
            <person name="Fedorova E."/>
            <person name="Kohlen W."/>
            <person name="Bisseling T."/>
            <person name="Smit S."/>
            <person name="Geurts R."/>
        </authorList>
    </citation>
    <scope>NUCLEOTIDE SEQUENCE [LARGE SCALE GENOMIC DNA]</scope>
    <source>
        <strain evidence="2">cv. WU1-14</strain>
    </source>
</reference>
<evidence type="ECO:0000313" key="2">
    <source>
        <dbReference type="Proteomes" id="UP000237105"/>
    </source>
</evidence>
<dbReference type="EMBL" id="JXTB01000831">
    <property type="protein sequence ID" value="PON32327.1"/>
    <property type="molecule type" value="Genomic_DNA"/>
</dbReference>
<keyword evidence="2" id="KW-1185">Reference proteome</keyword>
<proteinExistence type="predicted"/>
<sequence>MGFLEMKGFHESSSIFCQNFTNNMKGFFGSEKWWAVNRSPLLGFVLCTGLGQSQLNLEPVLHRGGRDIVGAYSVK</sequence>
<accession>A0A2P5A712</accession>
<dbReference type="OrthoDB" id="10306210at2759"/>
<evidence type="ECO:0000313" key="1">
    <source>
        <dbReference type="EMBL" id="PON32327.1"/>
    </source>
</evidence>
<name>A0A2P5A712_PARAD</name>
<protein>
    <submittedName>
        <fullName evidence="1">Uncharacterized protein</fullName>
    </submittedName>
</protein>
<dbReference type="Proteomes" id="UP000237105">
    <property type="component" value="Unassembled WGS sequence"/>
</dbReference>